<comment type="caution">
    <text evidence="2">The sequence shown here is derived from an EMBL/GenBank/DDBJ whole genome shotgun (WGS) entry which is preliminary data.</text>
</comment>
<keyword evidence="3" id="KW-1185">Reference proteome</keyword>
<accession>A0A4U7KS74</accession>
<proteinExistence type="predicted"/>
<dbReference type="OrthoDB" id="2556808at2759"/>
<gene>
    <name evidence="2" type="ORF">EX895_004923</name>
</gene>
<evidence type="ECO:0000256" key="1">
    <source>
        <dbReference type="SAM" id="MobiDB-lite"/>
    </source>
</evidence>
<organism evidence="2 3">
    <name type="scientific">Sporisorium graminicola</name>
    <dbReference type="NCBI Taxonomy" id="280036"/>
    <lineage>
        <taxon>Eukaryota</taxon>
        <taxon>Fungi</taxon>
        <taxon>Dikarya</taxon>
        <taxon>Basidiomycota</taxon>
        <taxon>Ustilaginomycotina</taxon>
        <taxon>Ustilaginomycetes</taxon>
        <taxon>Ustilaginales</taxon>
        <taxon>Ustilaginaceae</taxon>
        <taxon>Sporisorium</taxon>
    </lineage>
</organism>
<protein>
    <submittedName>
        <fullName evidence="2">Uncharacterized protein</fullName>
    </submittedName>
</protein>
<dbReference type="AlphaFoldDB" id="A0A4U7KS74"/>
<dbReference type="GeneID" id="40727818"/>
<reference evidence="2 3" key="1">
    <citation type="submission" date="2019-05" db="EMBL/GenBank/DDBJ databases">
        <title>Sporisorium graminicola CBS 10092 draft sequencing and annotation.</title>
        <authorList>
            <person name="Solano-Gonzalez S."/>
            <person name="Caddick M.X."/>
            <person name="Darby A."/>
        </authorList>
    </citation>
    <scope>NUCLEOTIDE SEQUENCE [LARGE SCALE GENOMIC DNA]</scope>
    <source>
        <strain evidence="2 3">CBS 10092</strain>
    </source>
</reference>
<evidence type="ECO:0000313" key="3">
    <source>
        <dbReference type="Proteomes" id="UP000306050"/>
    </source>
</evidence>
<dbReference type="RefSeq" id="XP_029738083.1">
    <property type="nucleotide sequence ID" value="XM_029885517.1"/>
</dbReference>
<dbReference type="Proteomes" id="UP000306050">
    <property type="component" value="Chromosome SGRAM_5"/>
</dbReference>
<sequence length="297" mass="33122">MAAASDSATAKLLQQFVLSLMASQLAPDSVLYGGPSGYGDPAPDPVLDPAGHAAHSKNAQSDKRRRAEAMAKHLLSLHRLELTQQEALSPVPTSVPLLALHALTPRQATQYDEKKTLFWAHKTRQFRVELEQFDDDIAGRKEAMIKFGELVCTSTFGPDWYQWSQMPLTGKTTPSAIYSDYGADDDSFDKPTSTYAPASAMQSKLQKAAGELAHEGLTAASRKKALDDLQWELLRWDSARTREQALDTQEEPFDEYGIDNYDDWVDLYRGAGDYFGPYPFKDSYNPAYFYDENDAES</sequence>
<dbReference type="EMBL" id="SRRM01000018">
    <property type="protein sequence ID" value="TKY86098.1"/>
    <property type="molecule type" value="Genomic_DNA"/>
</dbReference>
<dbReference type="KEGG" id="sgra:EX895_004923"/>
<feature type="region of interest" description="Disordered" evidence="1">
    <location>
        <begin position="32"/>
        <end position="67"/>
    </location>
</feature>
<evidence type="ECO:0000313" key="2">
    <source>
        <dbReference type="EMBL" id="TKY86098.1"/>
    </source>
</evidence>
<name>A0A4U7KS74_9BASI</name>